<reference evidence="7 8" key="1">
    <citation type="submission" date="2016-03" db="EMBL/GenBank/DDBJ databases">
        <authorList>
            <person name="Ploux O."/>
        </authorList>
    </citation>
    <scope>NUCLEOTIDE SEQUENCE [LARGE SCALE GENOMIC DNA]</scope>
    <source>
        <strain evidence="7 8">R0</strain>
    </source>
</reference>
<comment type="similarity">
    <text evidence="6">Belongs to the methyltransferase superfamily. RNA methyltransferase RsmG family.</text>
</comment>
<keyword evidence="4 6" id="KW-0808">Transferase</keyword>
<dbReference type="EC" id="2.1.1.-" evidence="6"/>
<evidence type="ECO:0000256" key="5">
    <source>
        <dbReference type="ARBA" id="ARBA00022691"/>
    </source>
</evidence>
<dbReference type="GO" id="GO:0005829">
    <property type="term" value="C:cytosol"/>
    <property type="evidence" value="ECO:0007669"/>
    <property type="project" value="TreeGrafter"/>
</dbReference>
<dbReference type="HAMAP" id="MF_00074">
    <property type="entry name" value="16SrRNA_methyltr_G"/>
    <property type="match status" value="1"/>
</dbReference>
<evidence type="ECO:0000256" key="3">
    <source>
        <dbReference type="ARBA" id="ARBA00022603"/>
    </source>
</evidence>
<keyword evidence="2 6" id="KW-0698">rRNA processing</keyword>
<comment type="function">
    <text evidence="6">Specifically methylates the N7 position of a guanine in 16S rRNA.</text>
</comment>
<evidence type="ECO:0000256" key="2">
    <source>
        <dbReference type="ARBA" id="ARBA00022552"/>
    </source>
</evidence>
<name>A0A150WQQ5_BDEBC</name>
<evidence type="ECO:0000256" key="6">
    <source>
        <dbReference type="HAMAP-Rule" id="MF_00074"/>
    </source>
</evidence>
<gene>
    <name evidence="6" type="primary">rsmG</name>
    <name evidence="7" type="ORF">AZI86_06585</name>
</gene>
<dbReference type="InterPro" id="IPR003682">
    <property type="entry name" value="rRNA_ssu_MeTfrase_G"/>
</dbReference>
<dbReference type="RefSeq" id="WP_061834286.1">
    <property type="nucleotide sequence ID" value="NZ_LUKE01000001.1"/>
</dbReference>
<evidence type="ECO:0000313" key="7">
    <source>
        <dbReference type="EMBL" id="KYG66706.1"/>
    </source>
</evidence>
<feature type="binding site" evidence="6">
    <location>
        <position position="90"/>
    </location>
    <ligand>
        <name>S-adenosyl-L-methionine</name>
        <dbReference type="ChEBI" id="CHEBI:59789"/>
    </ligand>
</feature>
<dbReference type="Proteomes" id="UP000075320">
    <property type="component" value="Unassembled WGS sequence"/>
</dbReference>
<dbReference type="SUPFAM" id="SSF53335">
    <property type="entry name" value="S-adenosyl-L-methionine-dependent methyltransferases"/>
    <property type="match status" value="1"/>
</dbReference>
<accession>A0A150WQQ5</accession>
<feature type="binding site" evidence="6">
    <location>
        <position position="85"/>
    </location>
    <ligand>
        <name>S-adenosyl-L-methionine</name>
        <dbReference type="ChEBI" id="CHEBI:59789"/>
    </ligand>
</feature>
<keyword evidence="8" id="KW-1185">Reference proteome</keyword>
<dbReference type="PANTHER" id="PTHR31760:SF0">
    <property type="entry name" value="S-ADENOSYL-L-METHIONINE-DEPENDENT METHYLTRANSFERASES SUPERFAMILY PROTEIN"/>
    <property type="match status" value="1"/>
</dbReference>
<evidence type="ECO:0000313" key="8">
    <source>
        <dbReference type="Proteomes" id="UP000075320"/>
    </source>
</evidence>
<dbReference type="Pfam" id="PF02527">
    <property type="entry name" value="GidB"/>
    <property type="match status" value="1"/>
</dbReference>
<dbReference type="PANTHER" id="PTHR31760">
    <property type="entry name" value="S-ADENOSYL-L-METHIONINE-DEPENDENT METHYLTRANSFERASES SUPERFAMILY PROTEIN"/>
    <property type="match status" value="1"/>
</dbReference>
<dbReference type="GO" id="GO:0070043">
    <property type="term" value="F:rRNA (guanine-N7-)-methyltransferase activity"/>
    <property type="evidence" value="ECO:0007669"/>
    <property type="project" value="UniProtKB-UniRule"/>
</dbReference>
<dbReference type="PIRSF" id="PIRSF003078">
    <property type="entry name" value="GidB"/>
    <property type="match status" value="1"/>
</dbReference>
<evidence type="ECO:0000256" key="1">
    <source>
        <dbReference type="ARBA" id="ARBA00022490"/>
    </source>
</evidence>
<organism evidence="7 8">
    <name type="scientific">Bdellovibrio bacteriovorus</name>
    <dbReference type="NCBI Taxonomy" id="959"/>
    <lineage>
        <taxon>Bacteria</taxon>
        <taxon>Pseudomonadati</taxon>
        <taxon>Bdellovibrionota</taxon>
        <taxon>Bdellovibrionia</taxon>
        <taxon>Bdellovibrionales</taxon>
        <taxon>Pseudobdellovibrionaceae</taxon>
        <taxon>Bdellovibrio</taxon>
    </lineage>
</organism>
<dbReference type="InterPro" id="IPR029063">
    <property type="entry name" value="SAM-dependent_MTases_sf"/>
</dbReference>
<dbReference type="Gene3D" id="3.40.50.150">
    <property type="entry name" value="Vaccinia Virus protein VP39"/>
    <property type="match status" value="1"/>
</dbReference>
<dbReference type="OrthoDB" id="9814979at2"/>
<keyword evidence="1 6" id="KW-0963">Cytoplasm</keyword>
<dbReference type="AlphaFoldDB" id="A0A150WQQ5"/>
<comment type="subcellular location">
    <subcellularLocation>
        <location evidence="6">Cytoplasm</location>
    </subcellularLocation>
</comment>
<dbReference type="EMBL" id="LUKE01000001">
    <property type="protein sequence ID" value="KYG66706.1"/>
    <property type="molecule type" value="Genomic_DNA"/>
</dbReference>
<keyword evidence="5 6" id="KW-0949">S-adenosyl-L-methionine</keyword>
<comment type="caution">
    <text evidence="6">Lacks conserved residue(s) required for the propagation of feature annotation.</text>
</comment>
<evidence type="ECO:0000256" key="4">
    <source>
        <dbReference type="ARBA" id="ARBA00022679"/>
    </source>
</evidence>
<sequence length="221" mass="24670">MKENQEQDAPTVFWRIDEWFPDLSPEIKTSLKTYHEELIKYNRTTNLISAKTVFVADALHFADSILASRVIMSTQKGIKKIFDFGSGPGFPGAIFALLFPQVEVVLVEADQKKCEFLNNIVSVLKLKNATVECKTIESLPENSVEHAMARGLSNISRTIMTARKSMVKGGSFYHLKGEEWGIEVGEIPTQLCSIWSPSLIGEYKLPVGAIKFSVVKTEKIA</sequence>
<proteinExistence type="inferred from homology"/>
<protein>
    <recommendedName>
        <fullName evidence="6">Ribosomal RNA small subunit methyltransferase G</fullName>
        <ecNumber evidence="6">2.1.1.-</ecNumber>
    </recommendedName>
    <alternativeName>
        <fullName evidence="6">16S rRNA 7-methylguanosine methyltransferase</fullName>
        <shortName evidence="6">16S rRNA m7G methyltransferase</shortName>
    </alternativeName>
</protein>
<feature type="binding site" evidence="6">
    <location>
        <begin position="136"/>
        <end position="137"/>
    </location>
    <ligand>
        <name>S-adenosyl-L-methionine</name>
        <dbReference type="ChEBI" id="CHEBI:59789"/>
    </ligand>
</feature>
<dbReference type="NCBIfam" id="TIGR00138">
    <property type="entry name" value="rsmG_gidB"/>
    <property type="match status" value="1"/>
</dbReference>
<comment type="caution">
    <text evidence="7">The sequence shown here is derived from an EMBL/GenBank/DDBJ whole genome shotgun (WGS) entry which is preliminary data.</text>
</comment>
<feature type="binding site" evidence="6">
    <location>
        <position position="150"/>
    </location>
    <ligand>
        <name>S-adenosyl-L-methionine</name>
        <dbReference type="ChEBI" id="CHEBI:59789"/>
    </ligand>
</feature>
<keyword evidence="3 6" id="KW-0489">Methyltransferase</keyword>